<dbReference type="SUPFAM" id="SSF52540">
    <property type="entry name" value="P-loop containing nucleoside triphosphate hydrolases"/>
    <property type="match status" value="1"/>
</dbReference>
<accession>A0A7C5M9P8</accession>
<keyword evidence="2 11" id="KW-0547">Nucleotide-binding</keyword>
<evidence type="ECO:0000256" key="1">
    <source>
        <dbReference type="ARBA" id="ARBA00022723"/>
    </source>
</evidence>
<keyword evidence="7 11" id="KW-0067">ATP-binding</keyword>
<dbReference type="PROSITE" id="PS50162">
    <property type="entry name" value="RECA_2"/>
    <property type="match status" value="1"/>
</dbReference>
<dbReference type="InterPro" id="IPR014721">
    <property type="entry name" value="Ribsml_uS5_D2-typ_fold_subgr"/>
</dbReference>
<dbReference type="EMBL" id="DRTV01000102">
    <property type="protein sequence ID" value="HHF58057.1"/>
    <property type="molecule type" value="Genomic_DNA"/>
</dbReference>
<dbReference type="InterPro" id="IPR020588">
    <property type="entry name" value="RecA_ATP-bd"/>
</dbReference>
<dbReference type="Proteomes" id="UP000886014">
    <property type="component" value="Unassembled WGS sequence"/>
</dbReference>
<keyword evidence="4 13" id="KW-0863">Zinc-finger</keyword>
<dbReference type="GO" id="GO:0008270">
    <property type="term" value="F:zinc ion binding"/>
    <property type="evidence" value="ECO:0007669"/>
    <property type="project" value="UniProtKB-KW"/>
</dbReference>
<dbReference type="InterPro" id="IPR003593">
    <property type="entry name" value="AAA+_ATPase"/>
</dbReference>
<comment type="similarity">
    <text evidence="11 13">Belongs to the RecA family. RadA subfamily.</text>
</comment>
<dbReference type="GO" id="GO:0003684">
    <property type="term" value="F:damaged DNA binding"/>
    <property type="evidence" value="ECO:0007669"/>
    <property type="project" value="InterPro"/>
</dbReference>
<organism evidence="15">
    <name type="scientific">candidate division WOR-3 bacterium</name>
    <dbReference type="NCBI Taxonomy" id="2052148"/>
    <lineage>
        <taxon>Bacteria</taxon>
        <taxon>Bacteria division WOR-3</taxon>
    </lineage>
</organism>
<gene>
    <name evidence="11 15" type="primary">radA</name>
    <name evidence="15" type="ORF">ENL41_01370</name>
</gene>
<evidence type="ECO:0000256" key="9">
    <source>
        <dbReference type="ARBA" id="ARBA00023125"/>
    </source>
</evidence>
<dbReference type="Gene3D" id="3.30.230.10">
    <property type="match status" value="1"/>
</dbReference>
<keyword evidence="9 11" id="KW-0238">DNA-binding</keyword>
<keyword evidence="6 13" id="KW-0862">Zinc</keyword>
<evidence type="ECO:0000256" key="10">
    <source>
        <dbReference type="ARBA" id="ARBA00023204"/>
    </source>
</evidence>
<dbReference type="HAMAP" id="MF_01498">
    <property type="entry name" value="RadA_bact"/>
    <property type="match status" value="1"/>
</dbReference>
<protein>
    <recommendedName>
        <fullName evidence="11 12">DNA repair protein RadA</fullName>
    </recommendedName>
</protein>
<evidence type="ECO:0000256" key="3">
    <source>
        <dbReference type="ARBA" id="ARBA00022763"/>
    </source>
</evidence>
<dbReference type="NCBIfam" id="TIGR00416">
    <property type="entry name" value="sms"/>
    <property type="match status" value="1"/>
</dbReference>
<dbReference type="CDD" id="cd01121">
    <property type="entry name" value="RadA_SMS_N"/>
    <property type="match status" value="1"/>
</dbReference>
<feature type="domain" description="RecA family profile 1" evidence="14">
    <location>
        <begin position="70"/>
        <end position="219"/>
    </location>
</feature>
<keyword evidence="1 11" id="KW-0479">Metal-binding</keyword>
<dbReference type="SUPFAM" id="SSF54211">
    <property type="entry name" value="Ribosomal protein S5 domain 2-like"/>
    <property type="match status" value="1"/>
</dbReference>
<evidence type="ECO:0000256" key="5">
    <source>
        <dbReference type="ARBA" id="ARBA00022801"/>
    </source>
</evidence>
<keyword evidence="8 11" id="KW-0346">Stress response</keyword>
<dbReference type="GO" id="GO:0140664">
    <property type="term" value="F:ATP-dependent DNA damage sensor activity"/>
    <property type="evidence" value="ECO:0007669"/>
    <property type="project" value="InterPro"/>
</dbReference>
<dbReference type="GO" id="GO:0005829">
    <property type="term" value="C:cytosol"/>
    <property type="evidence" value="ECO:0007669"/>
    <property type="project" value="TreeGrafter"/>
</dbReference>
<evidence type="ECO:0000256" key="12">
    <source>
        <dbReference type="NCBIfam" id="TIGR00416"/>
    </source>
</evidence>
<evidence type="ECO:0000256" key="7">
    <source>
        <dbReference type="ARBA" id="ARBA00022840"/>
    </source>
</evidence>
<evidence type="ECO:0000256" key="6">
    <source>
        <dbReference type="ARBA" id="ARBA00022833"/>
    </source>
</evidence>
<dbReference type="PANTHER" id="PTHR32472">
    <property type="entry name" value="DNA REPAIR PROTEIN RADA"/>
    <property type="match status" value="1"/>
</dbReference>
<keyword evidence="5" id="KW-0378">Hydrolase</keyword>
<dbReference type="GO" id="GO:0000725">
    <property type="term" value="P:recombinational repair"/>
    <property type="evidence" value="ECO:0007669"/>
    <property type="project" value="UniProtKB-UniRule"/>
</dbReference>
<keyword evidence="10 11" id="KW-0234">DNA repair</keyword>
<keyword evidence="3 11" id="KW-0227">DNA damage</keyword>
<dbReference type="PRINTS" id="PR01874">
    <property type="entry name" value="DNAREPAIRADA"/>
</dbReference>
<dbReference type="InterPro" id="IPR041166">
    <property type="entry name" value="Rubredoxin_2"/>
</dbReference>
<name>A0A7C5M9P8_UNCW3</name>
<comment type="domain">
    <text evidence="11">The middle region has homology to RecA with ATPase motifs including the RadA KNRFG motif, while the C-terminus is homologous to Lon protease.</text>
</comment>
<dbReference type="FunFam" id="3.40.50.300:FF:000050">
    <property type="entry name" value="DNA repair protein RadA"/>
    <property type="match status" value="1"/>
</dbReference>
<dbReference type="InterPro" id="IPR014774">
    <property type="entry name" value="KaiC-like_dom"/>
</dbReference>
<proteinExistence type="inferred from homology"/>
<feature type="binding site" evidence="11">
    <location>
        <begin position="99"/>
        <end position="106"/>
    </location>
    <ligand>
        <name>ATP</name>
        <dbReference type="ChEBI" id="CHEBI:30616"/>
    </ligand>
</feature>
<dbReference type="GO" id="GO:0005524">
    <property type="term" value="F:ATP binding"/>
    <property type="evidence" value="ECO:0007669"/>
    <property type="project" value="UniProtKB-UniRule"/>
</dbReference>
<dbReference type="GO" id="GO:0016787">
    <property type="term" value="F:hydrolase activity"/>
    <property type="evidence" value="ECO:0007669"/>
    <property type="project" value="UniProtKB-KW"/>
</dbReference>
<evidence type="ECO:0000256" key="13">
    <source>
        <dbReference type="RuleBase" id="RU003555"/>
    </source>
</evidence>
<evidence type="ECO:0000259" key="14">
    <source>
        <dbReference type="PROSITE" id="PS50162"/>
    </source>
</evidence>
<evidence type="ECO:0000256" key="8">
    <source>
        <dbReference type="ARBA" id="ARBA00023016"/>
    </source>
</evidence>
<dbReference type="Pfam" id="PF13541">
    <property type="entry name" value="ChlI"/>
    <property type="match status" value="1"/>
</dbReference>
<dbReference type="AlphaFoldDB" id="A0A7C5M9P8"/>
<feature type="short sequence motif" description="RadA KNRFG motif" evidence="11">
    <location>
        <begin position="256"/>
        <end position="260"/>
    </location>
</feature>
<evidence type="ECO:0000256" key="11">
    <source>
        <dbReference type="HAMAP-Rule" id="MF_01498"/>
    </source>
</evidence>
<dbReference type="Gene3D" id="3.40.50.300">
    <property type="entry name" value="P-loop containing nucleotide triphosphate hydrolases"/>
    <property type="match status" value="1"/>
</dbReference>
<evidence type="ECO:0000256" key="4">
    <source>
        <dbReference type="ARBA" id="ARBA00022771"/>
    </source>
</evidence>
<reference evidence="15" key="1">
    <citation type="journal article" date="2020" name="mSystems">
        <title>Genome- and Community-Level Interaction Insights into Carbon Utilization and Element Cycling Functions of Hydrothermarchaeota in Hydrothermal Sediment.</title>
        <authorList>
            <person name="Zhou Z."/>
            <person name="Liu Y."/>
            <person name="Xu W."/>
            <person name="Pan J."/>
            <person name="Luo Z.H."/>
            <person name="Li M."/>
        </authorList>
    </citation>
    <scope>NUCLEOTIDE SEQUENCE [LARGE SCALE GENOMIC DNA]</scope>
    <source>
        <strain evidence="15">HyVt-94</strain>
    </source>
</reference>
<comment type="function">
    <text evidence="13">DNA-dependent ATPase involved in processing of recombination intermediates, plays a role in repairing DNA breaks. Stimulates the branch migration of RecA-mediated strand transfer reactions, allowing the 3' invading strand to extend heteroduplex DNA faster. Binds ssDNA in the presence of ADP but not other nucleotides, has ATPase activity that is stimulated by ssDNA and various branched DNA structures, but inhibited by SSB. Does not have RecA's homology-searching function.</text>
</comment>
<dbReference type="SMART" id="SM00382">
    <property type="entry name" value="AAA"/>
    <property type="match status" value="1"/>
</dbReference>
<comment type="caution">
    <text evidence="15">The sequence shown here is derived from an EMBL/GenBank/DDBJ whole genome shotgun (WGS) entry which is preliminary data.</text>
</comment>
<dbReference type="InterPro" id="IPR020568">
    <property type="entry name" value="Ribosomal_Su5_D2-typ_SF"/>
</dbReference>
<evidence type="ECO:0000313" key="15">
    <source>
        <dbReference type="EMBL" id="HHF58057.1"/>
    </source>
</evidence>
<dbReference type="Pfam" id="PF18073">
    <property type="entry name" value="Zn_ribbon_LapB"/>
    <property type="match status" value="1"/>
</dbReference>
<dbReference type="Pfam" id="PF06745">
    <property type="entry name" value="ATPase"/>
    <property type="match status" value="1"/>
</dbReference>
<dbReference type="InterPro" id="IPR027417">
    <property type="entry name" value="P-loop_NTPase"/>
</dbReference>
<sequence>MKVFQGECILMKEKTIFVCSECGYESPRWLGKCPQCGAWNSFREIKLDRKKRWTEEKEEVLSLDKIELTGGERIPTGIEEVDRVLGNGFLKGSIVLIGGDPGIGKSTLVLEIARNLAEKGYKILYVTGEESPEQIKQRAMRLKATNKNILIFPGQDLEEIKEIIEDASPSFLLVDSIQTVFSPELPQAPGSVSQVRECGLEFLRLTKKKKITTVLIGHVTKDGTLAGPRTLEHMMDVVLYLEGERKSGLRILRSSKNRFGSTEEIGIFEMSEEGLREVKDPSLHFVDLNHGEREGTAYTVLLEGKRPLVVEIQALVSPTPFNIPQRVTTGFDPRRLSMLLAVTEKFTGLMLRSMDIFLNVTGGIKIQDSSADLSVVMAMISSFRKKALPALSVFLGEVGLGGEIRPVSGLNKRIEEAKRLGFNNIYIPSASSPVKGDKRLKVYNNIREVIESCFG</sequence>
<evidence type="ECO:0000256" key="2">
    <source>
        <dbReference type="ARBA" id="ARBA00022741"/>
    </source>
</evidence>
<dbReference type="InterPro" id="IPR004504">
    <property type="entry name" value="DNA_repair_RadA"/>
</dbReference>
<comment type="function">
    <text evidence="11">Plays a role in repairing double-strand DNA breaks, probably involving stabilizing or processing branched DNA or blocked replication forks.</text>
</comment>
<feature type="region of interest" description="Lon-protease-like" evidence="11">
    <location>
        <begin position="355"/>
        <end position="455"/>
    </location>
</feature>
<dbReference type="PANTHER" id="PTHR32472:SF10">
    <property type="entry name" value="DNA REPAIR PROTEIN RADA-LIKE PROTEIN"/>
    <property type="match status" value="1"/>
</dbReference>